<dbReference type="Gene3D" id="1.25.40.10">
    <property type="entry name" value="Tetratricopeptide repeat domain"/>
    <property type="match status" value="2"/>
</dbReference>
<evidence type="ECO:0000256" key="1">
    <source>
        <dbReference type="PROSITE-ProRule" id="PRU00339"/>
    </source>
</evidence>
<dbReference type="OrthoDB" id="5469953at2"/>
<evidence type="ECO:0000313" key="3">
    <source>
        <dbReference type="Proteomes" id="UP000198635"/>
    </source>
</evidence>
<dbReference type="SUPFAM" id="SSF48452">
    <property type="entry name" value="TPR-like"/>
    <property type="match status" value="1"/>
</dbReference>
<dbReference type="Pfam" id="PF13432">
    <property type="entry name" value="TPR_16"/>
    <property type="match status" value="1"/>
</dbReference>
<dbReference type="PANTHER" id="PTHR12558">
    <property type="entry name" value="CELL DIVISION CYCLE 16,23,27"/>
    <property type="match status" value="1"/>
</dbReference>
<proteinExistence type="predicted"/>
<protein>
    <submittedName>
        <fullName evidence="2">Tetratricopeptide repeat-containing protein</fullName>
    </submittedName>
</protein>
<dbReference type="InterPro" id="IPR019734">
    <property type="entry name" value="TPR_rpt"/>
</dbReference>
<dbReference type="AlphaFoldDB" id="A0A1I3Z6G8"/>
<gene>
    <name evidence="2" type="ORF">SAMN04488082_12277</name>
</gene>
<dbReference type="SMART" id="SM00028">
    <property type="entry name" value="TPR"/>
    <property type="match status" value="3"/>
</dbReference>
<organism evidence="2 3">
    <name type="scientific">Desulfomicrobium apsheronum</name>
    <dbReference type="NCBI Taxonomy" id="52560"/>
    <lineage>
        <taxon>Bacteria</taxon>
        <taxon>Pseudomonadati</taxon>
        <taxon>Thermodesulfobacteriota</taxon>
        <taxon>Desulfovibrionia</taxon>
        <taxon>Desulfovibrionales</taxon>
        <taxon>Desulfomicrobiaceae</taxon>
        <taxon>Desulfomicrobium</taxon>
    </lineage>
</organism>
<dbReference type="RefSeq" id="WP_092378672.1">
    <property type="nucleotide sequence ID" value="NZ_FORX01000022.1"/>
</dbReference>
<dbReference type="PROSITE" id="PS50005">
    <property type="entry name" value="TPR"/>
    <property type="match status" value="2"/>
</dbReference>
<evidence type="ECO:0000313" key="2">
    <source>
        <dbReference type="EMBL" id="SFK39550.1"/>
    </source>
</evidence>
<dbReference type="STRING" id="52560.SAMN04488082_12277"/>
<keyword evidence="3" id="KW-1185">Reference proteome</keyword>
<dbReference type="EMBL" id="FORX01000022">
    <property type="protein sequence ID" value="SFK39550.1"/>
    <property type="molecule type" value="Genomic_DNA"/>
</dbReference>
<feature type="repeat" description="TPR" evidence="1">
    <location>
        <begin position="148"/>
        <end position="181"/>
    </location>
</feature>
<dbReference type="PANTHER" id="PTHR12558:SF13">
    <property type="entry name" value="CELL DIVISION CYCLE PROTEIN 27 HOMOLOG"/>
    <property type="match status" value="1"/>
</dbReference>
<keyword evidence="1" id="KW-0802">TPR repeat</keyword>
<reference evidence="3" key="1">
    <citation type="submission" date="2016-10" db="EMBL/GenBank/DDBJ databases">
        <authorList>
            <person name="Varghese N."/>
            <person name="Submissions S."/>
        </authorList>
    </citation>
    <scope>NUCLEOTIDE SEQUENCE [LARGE SCALE GENOMIC DNA]</scope>
    <source>
        <strain evidence="3">DSM 5918</strain>
    </source>
</reference>
<accession>A0A1I3Z6G8</accession>
<name>A0A1I3Z6G8_9BACT</name>
<dbReference type="Proteomes" id="UP000198635">
    <property type="component" value="Unassembled WGS sequence"/>
</dbReference>
<dbReference type="InterPro" id="IPR011990">
    <property type="entry name" value="TPR-like_helical_dom_sf"/>
</dbReference>
<dbReference type="Pfam" id="PF13181">
    <property type="entry name" value="TPR_8"/>
    <property type="match status" value="1"/>
</dbReference>
<sequence length="269" mass="30254">MPEKLQEKENIVAEDYTIADVSKYCMATDLGLECVCSKRTTVAIGTGTTAKKEDSTLYYYAKQIDDELLALQSLNAHWAPSGPALEVTMLELITQYQPEVDMFLKQVKPVIQKIAKAVAKGDRHRKNGEPYSAAMEYNNALGLDEKNVRALFGLGLTYLQYNQHDKAATVFEQLIALDGFASAEFKHLFNQFGIELRKQDMLDQACRYYSRAIEVCATDENLYFNLARAFVQGGRIGEAENALEKCLNINPGHEEGQKFKKYLCTLSFS</sequence>
<feature type="repeat" description="TPR" evidence="1">
    <location>
        <begin position="220"/>
        <end position="253"/>
    </location>
</feature>